<protein>
    <submittedName>
        <fullName evidence="1">Dethiobiotin synthase</fullName>
    </submittedName>
</protein>
<dbReference type="GO" id="GO:0000287">
    <property type="term" value="F:magnesium ion binding"/>
    <property type="evidence" value="ECO:0007669"/>
    <property type="project" value="InterPro"/>
</dbReference>
<reference evidence="1 2" key="1">
    <citation type="submission" date="2020-11" db="EMBL/GenBank/DDBJ databases">
        <title>Kefir isolates.</title>
        <authorList>
            <person name="Marcisauskas S."/>
            <person name="Kim Y."/>
            <person name="Blasche S."/>
        </authorList>
    </citation>
    <scope>NUCLEOTIDE SEQUENCE [LARGE SCALE GENOMIC DNA]</scope>
    <source>
        <strain evidence="1 2">OG2</strain>
    </source>
</reference>
<gene>
    <name evidence="1" type="primary">BIO4</name>
    <name evidence="1" type="ORF">C6P45_003447</name>
</gene>
<evidence type="ECO:0000313" key="1">
    <source>
        <dbReference type="EMBL" id="KAG0669704.1"/>
    </source>
</evidence>
<dbReference type="NCBIfam" id="TIGR00347">
    <property type="entry name" value="bioD"/>
    <property type="match status" value="1"/>
</dbReference>
<dbReference type="InterPro" id="IPR027417">
    <property type="entry name" value="P-loop_NTPase"/>
</dbReference>
<comment type="caution">
    <text evidence="1">The sequence shown here is derived from an EMBL/GenBank/DDBJ whole genome shotgun (WGS) entry which is preliminary data.</text>
</comment>
<proteinExistence type="inferred from homology"/>
<dbReference type="Pfam" id="PF13500">
    <property type="entry name" value="AAA_26"/>
    <property type="match status" value="1"/>
</dbReference>
<accession>A0A9P7BBU4</accession>
<dbReference type="AlphaFoldDB" id="A0A9P7BBU4"/>
<dbReference type="Gene3D" id="3.40.50.300">
    <property type="entry name" value="P-loop containing nucleotide triphosphate hydrolases"/>
    <property type="match status" value="1"/>
</dbReference>
<dbReference type="CDD" id="cd03109">
    <property type="entry name" value="DTBS"/>
    <property type="match status" value="1"/>
</dbReference>
<evidence type="ECO:0000313" key="2">
    <source>
        <dbReference type="Proteomes" id="UP000750334"/>
    </source>
</evidence>
<dbReference type="PIRSF" id="PIRSF006755">
    <property type="entry name" value="DTB_synth"/>
    <property type="match status" value="1"/>
</dbReference>
<dbReference type="GO" id="GO:0004141">
    <property type="term" value="F:dethiobiotin synthase activity"/>
    <property type="evidence" value="ECO:0007669"/>
    <property type="project" value="InterPro"/>
</dbReference>
<sequence length="234" mass="25734">MTSAEPVIFVTGTDTDVGKTFVSSLLALKWQANYWKPIQTGLESDQGDSLTVSDFYSKHHSFKWHPAIFKPAVELRKPLCPLDAVKCDPTASEINLKDFVLPDISDTCKVIAPLIVEDAGGVFVPLNSKCEITTDLIKKIIELTGRPVYVVVVAKRGLGTLNHTLLTHDHLKSNGLGEHVLGCILNGPKNTLNKETLELFDVNVIAEIPIYEETSHLESFLDCIPPLSDIINES</sequence>
<dbReference type="GO" id="GO:0005524">
    <property type="term" value="F:ATP binding"/>
    <property type="evidence" value="ECO:0007669"/>
    <property type="project" value="InterPro"/>
</dbReference>
<dbReference type="Proteomes" id="UP000750334">
    <property type="component" value="Unassembled WGS sequence"/>
</dbReference>
<dbReference type="InterPro" id="IPR004472">
    <property type="entry name" value="DTB_synth_BioD"/>
</dbReference>
<dbReference type="OrthoDB" id="425114at2759"/>
<dbReference type="GO" id="GO:0009102">
    <property type="term" value="P:biotin biosynthetic process"/>
    <property type="evidence" value="ECO:0007669"/>
    <property type="project" value="InterPro"/>
</dbReference>
<keyword evidence="2" id="KW-1185">Reference proteome</keyword>
<dbReference type="EMBL" id="PUHR01000035">
    <property type="protein sequence ID" value="KAG0669704.1"/>
    <property type="molecule type" value="Genomic_DNA"/>
</dbReference>
<dbReference type="PANTHER" id="PTHR43210:SF5">
    <property type="entry name" value="DETHIOBIOTIN SYNTHETASE"/>
    <property type="match status" value="1"/>
</dbReference>
<dbReference type="SUPFAM" id="SSF52540">
    <property type="entry name" value="P-loop containing nucleoside triphosphate hydrolases"/>
    <property type="match status" value="1"/>
</dbReference>
<name>A0A9P7BBU4_MAUEX</name>
<dbReference type="PANTHER" id="PTHR43210">
    <property type="entry name" value="DETHIOBIOTIN SYNTHETASE"/>
    <property type="match status" value="1"/>
</dbReference>
<dbReference type="HAMAP" id="MF_00336">
    <property type="entry name" value="BioD"/>
    <property type="match status" value="1"/>
</dbReference>
<organism evidence="1 2">
    <name type="scientific">Maudiozyma exigua</name>
    <name type="common">Yeast</name>
    <name type="synonym">Kazachstania exigua</name>
    <dbReference type="NCBI Taxonomy" id="34358"/>
    <lineage>
        <taxon>Eukaryota</taxon>
        <taxon>Fungi</taxon>
        <taxon>Dikarya</taxon>
        <taxon>Ascomycota</taxon>
        <taxon>Saccharomycotina</taxon>
        <taxon>Saccharomycetes</taxon>
        <taxon>Saccharomycetales</taxon>
        <taxon>Saccharomycetaceae</taxon>
        <taxon>Maudiozyma</taxon>
    </lineage>
</organism>